<reference evidence="5 6" key="1">
    <citation type="submission" date="2015-07" db="EMBL/GenBank/DDBJ databases">
        <title>The draft genome sequence of Leadbetterella sp. JN14-9.</title>
        <authorList>
            <person name="Liu Y."/>
            <person name="Du J."/>
            <person name="Shao Z."/>
        </authorList>
    </citation>
    <scope>NUCLEOTIDE SEQUENCE [LARGE SCALE GENOMIC DNA]</scope>
    <source>
        <strain evidence="5 6">JN14-9</strain>
    </source>
</reference>
<dbReference type="PANTHER" id="PTHR46375:SF3">
    <property type="entry name" value="KELCH REPEAT AND BTB DOMAIN-CONTAINING PROTEIN 13"/>
    <property type="match status" value="1"/>
</dbReference>
<keyword evidence="3" id="KW-0732">Signal</keyword>
<comment type="caution">
    <text evidence="5">The sequence shown here is derived from an EMBL/GenBank/DDBJ whole genome shotgun (WGS) entry which is preliminary data.</text>
</comment>
<dbReference type="RefSeq" id="WP_055148583.1">
    <property type="nucleotide sequence ID" value="NZ_JXSZ01000009.1"/>
</dbReference>
<dbReference type="AlphaFoldDB" id="A0A0P7BTP9"/>
<dbReference type="InterPro" id="IPR056737">
    <property type="entry name" value="Beta-prop_ATRN-MKLN-like"/>
</dbReference>
<keyword evidence="1" id="KW-0880">Kelch repeat</keyword>
<organism evidence="5 6">
    <name type="scientific">Jiulongibacter sediminis</name>
    <dbReference type="NCBI Taxonomy" id="1605367"/>
    <lineage>
        <taxon>Bacteria</taxon>
        <taxon>Pseudomonadati</taxon>
        <taxon>Bacteroidota</taxon>
        <taxon>Cytophagia</taxon>
        <taxon>Cytophagales</taxon>
        <taxon>Leadbetterellaceae</taxon>
        <taxon>Jiulongibacter</taxon>
    </lineage>
</organism>
<evidence type="ECO:0000259" key="4">
    <source>
        <dbReference type="Pfam" id="PF24981"/>
    </source>
</evidence>
<feature type="domain" description="Attractin/MKLN-like beta-propeller" evidence="4">
    <location>
        <begin position="18"/>
        <end position="251"/>
    </location>
</feature>
<keyword evidence="6" id="KW-1185">Reference proteome</keyword>
<evidence type="ECO:0000256" key="2">
    <source>
        <dbReference type="ARBA" id="ARBA00022737"/>
    </source>
</evidence>
<proteinExistence type="predicted"/>
<dbReference type="Pfam" id="PF24981">
    <property type="entry name" value="Beta-prop_ATRN-LZTR1"/>
    <property type="match status" value="1"/>
</dbReference>
<sequence>MKKLLLSSVITLLCLSTFAQNWQLVETKNESIHRSENSFVAIKNKLYLFGGRGIKPLEVYDVKTKTWKKKGETPLEIHHFQGVAYNGEIYVLGALTGPFPHETPIPNIMIYNPEKDGWREGPEIPRKRGSAGCFVYKNKIYMVCGITDGHWDGHVTWFDEYDPATNQWKELPDAPQARDHINVTMVGDKLVVAAGRRSTHKTGHVFDIVIPETDVYDFKTGQWTTAEDNIPTTRAGNGAVTYKGKAVFMGGEGPHHLEAHDEVEAFDPKTMTWESLPSLNQGRHGTSAQMVGKKIYISSGVANRGGQPERNTMECF</sequence>
<evidence type="ECO:0000256" key="3">
    <source>
        <dbReference type="SAM" id="SignalP"/>
    </source>
</evidence>
<dbReference type="Proteomes" id="UP000050454">
    <property type="component" value="Unassembled WGS sequence"/>
</dbReference>
<dbReference type="SMART" id="SM00612">
    <property type="entry name" value="Kelch"/>
    <property type="match status" value="5"/>
</dbReference>
<protein>
    <submittedName>
        <fullName evidence="5">Galactose oxidase</fullName>
    </submittedName>
</protein>
<dbReference type="SUPFAM" id="SSF117281">
    <property type="entry name" value="Kelch motif"/>
    <property type="match status" value="2"/>
</dbReference>
<dbReference type="OrthoDB" id="996574at2"/>
<dbReference type="InterPro" id="IPR052392">
    <property type="entry name" value="Kelch-BTB_domain-containing"/>
</dbReference>
<name>A0A0P7BTP9_9BACT</name>
<dbReference type="STRING" id="1605367.AFM12_12180"/>
<evidence type="ECO:0000313" key="5">
    <source>
        <dbReference type="EMBL" id="KPM47971.1"/>
    </source>
</evidence>
<dbReference type="Gene3D" id="2.120.10.80">
    <property type="entry name" value="Kelch-type beta propeller"/>
    <property type="match status" value="2"/>
</dbReference>
<keyword evidence="2" id="KW-0677">Repeat</keyword>
<dbReference type="PANTHER" id="PTHR46375">
    <property type="entry name" value="KELCH REPEAT AND BTB DOMAIN-CONTAINING PROTEIN 13-RELATED"/>
    <property type="match status" value="1"/>
</dbReference>
<evidence type="ECO:0000256" key="1">
    <source>
        <dbReference type="ARBA" id="ARBA00022441"/>
    </source>
</evidence>
<dbReference type="InterPro" id="IPR015915">
    <property type="entry name" value="Kelch-typ_b-propeller"/>
</dbReference>
<gene>
    <name evidence="5" type="ORF">AFM12_12180</name>
</gene>
<dbReference type="EMBL" id="LGTQ01000009">
    <property type="protein sequence ID" value="KPM47971.1"/>
    <property type="molecule type" value="Genomic_DNA"/>
</dbReference>
<feature type="signal peptide" evidence="3">
    <location>
        <begin position="1"/>
        <end position="19"/>
    </location>
</feature>
<feature type="chain" id="PRO_5006136196" evidence="3">
    <location>
        <begin position="20"/>
        <end position="316"/>
    </location>
</feature>
<accession>A0A0P7BTP9</accession>
<evidence type="ECO:0000313" key="6">
    <source>
        <dbReference type="Proteomes" id="UP000050454"/>
    </source>
</evidence>
<dbReference type="InterPro" id="IPR006652">
    <property type="entry name" value="Kelch_1"/>
</dbReference>